<sequence length="204" mass="23194">MPVPAVRWKEPSLSSNDALEIARSAALDHNYLEQVELLVMGSVPGSPIPDYADDWEEAERLIARLGDQGVGVRLEFMSDENGQRWHVYMDWQEPTSHEWQLTEVEEPTAAQAVTRGALVWYYQQEMAAASAQPPDGWAYFEVVERLGMARDMLARSLDDHPVLAEEEALMTRYQELLEKFSALFELANQMLDQRLGAPSRSTMH</sequence>
<keyword evidence="2" id="KW-1185">Reference proteome</keyword>
<proteinExistence type="predicted"/>
<evidence type="ECO:0000313" key="2">
    <source>
        <dbReference type="Proteomes" id="UP000755654"/>
    </source>
</evidence>
<organism evidence="1 2">
    <name type="scientific">Acidithiobacillus sulfurivorans</name>
    <dbReference type="NCBI Taxonomy" id="1958756"/>
    <lineage>
        <taxon>Bacteria</taxon>
        <taxon>Pseudomonadati</taxon>
        <taxon>Pseudomonadota</taxon>
        <taxon>Acidithiobacillia</taxon>
        <taxon>Acidithiobacillales</taxon>
        <taxon>Acidithiobacillaceae</taxon>
        <taxon>Acidithiobacillus</taxon>
    </lineage>
</organism>
<comment type="caution">
    <text evidence="1">The sequence shown here is derived from an EMBL/GenBank/DDBJ whole genome shotgun (WGS) entry which is preliminary data.</text>
</comment>
<evidence type="ECO:0000313" key="1">
    <source>
        <dbReference type="EMBL" id="MBU2758871.1"/>
    </source>
</evidence>
<dbReference type="EMBL" id="JAAOMP010000026">
    <property type="protein sequence ID" value="MBU2758871.1"/>
    <property type="molecule type" value="Genomic_DNA"/>
</dbReference>
<accession>A0ABS5ZV23</accession>
<name>A0ABS5ZV23_9PROT</name>
<protein>
    <submittedName>
        <fullName evidence="1">Uncharacterized protein</fullName>
    </submittedName>
</protein>
<gene>
    <name evidence="1" type="ORF">HAP95_01395</name>
</gene>
<reference evidence="1 2" key="1">
    <citation type="journal article" date="2021" name="ISME J.">
        <title>Genomic evolution of the class Acidithiobacillia: deep-branching Proteobacteria living in extreme acidic conditions.</title>
        <authorList>
            <person name="Moya-Beltran A."/>
            <person name="Beard S."/>
            <person name="Rojas-Villalobos C."/>
            <person name="Issotta F."/>
            <person name="Gallardo Y."/>
            <person name="Ulloa R."/>
            <person name="Giaveno A."/>
            <person name="Degli Esposti M."/>
            <person name="Johnson D.B."/>
            <person name="Quatrini R."/>
        </authorList>
    </citation>
    <scope>NUCLEOTIDE SEQUENCE [LARGE SCALE GENOMIC DNA]</scope>
    <source>
        <strain evidence="1 2">RW2</strain>
    </source>
</reference>
<dbReference type="Proteomes" id="UP000755654">
    <property type="component" value="Unassembled WGS sequence"/>
</dbReference>